<keyword evidence="1" id="KW-0175">Coiled coil</keyword>
<dbReference type="InterPro" id="IPR025645">
    <property type="entry name" value="DUF4349"/>
</dbReference>
<name>A0A9X3WQ35_9BACI</name>
<reference evidence="6" key="1">
    <citation type="submission" date="2022-06" db="EMBL/GenBank/DDBJ databases">
        <title>Aquibacillus sp. a new bacterium isolated from soil saline samples.</title>
        <authorList>
            <person name="Galisteo C."/>
            <person name="De La Haba R."/>
            <person name="Sanchez-Porro C."/>
            <person name="Ventosa A."/>
        </authorList>
    </citation>
    <scope>NUCLEOTIDE SEQUENCE</scope>
    <source>
        <strain evidence="6">JCM 12387</strain>
    </source>
</reference>
<keyword evidence="3" id="KW-0472">Membrane</keyword>
<dbReference type="Pfam" id="PF14257">
    <property type="entry name" value="DUF4349"/>
    <property type="match status" value="1"/>
</dbReference>
<feature type="region of interest" description="Disordered" evidence="2">
    <location>
        <begin position="28"/>
        <end position="65"/>
    </location>
</feature>
<keyword evidence="3" id="KW-1133">Transmembrane helix</keyword>
<evidence type="ECO:0000256" key="1">
    <source>
        <dbReference type="SAM" id="Coils"/>
    </source>
</evidence>
<feature type="compositionally biased region" description="Acidic residues" evidence="2">
    <location>
        <begin position="30"/>
        <end position="44"/>
    </location>
</feature>
<evidence type="ECO:0000256" key="2">
    <source>
        <dbReference type="SAM" id="MobiDB-lite"/>
    </source>
</evidence>
<accession>A0A9X3WQ35</accession>
<feature type="coiled-coil region" evidence="1">
    <location>
        <begin position="199"/>
        <end position="226"/>
    </location>
</feature>
<dbReference type="Proteomes" id="UP001145072">
    <property type="component" value="Unassembled WGS sequence"/>
</dbReference>
<feature type="signal peptide" evidence="4">
    <location>
        <begin position="1"/>
        <end position="21"/>
    </location>
</feature>
<evidence type="ECO:0000256" key="4">
    <source>
        <dbReference type="SAM" id="SignalP"/>
    </source>
</evidence>
<dbReference type="EMBL" id="JAMQJZ010000017">
    <property type="protein sequence ID" value="MDC3422211.1"/>
    <property type="molecule type" value="Genomic_DNA"/>
</dbReference>
<organism evidence="6 7">
    <name type="scientific">Aquibacillus koreensis</name>
    <dbReference type="NCBI Taxonomy" id="279446"/>
    <lineage>
        <taxon>Bacteria</taxon>
        <taxon>Bacillati</taxon>
        <taxon>Bacillota</taxon>
        <taxon>Bacilli</taxon>
        <taxon>Bacillales</taxon>
        <taxon>Bacillaceae</taxon>
        <taxon>Aquibacillus</taxon>
    </lineage>
</organism>
<dbReference type="AlphaFoldDB" id="A0A9X3WQ35"/>
<keyword evidence="4" id="KW-0732">Signal</keyword>
<feature type="transmembrane region" description="Helical" evidence="3">
    <location>
        <begin position="267"/>
        <end position="300"/>
    </location>
</feature>
<proteinExistence type="predicted"/>
<sequence length="312" mass="35287">MKKRVLYIMFILLGVILVACSNDQNSLEESANEDAGMDTEESADMEMKMSDDGEYENQAESPQEDVVADEATNGSTPQVNRMIIYNANLTVEVKNYTNAMNELQKQVTDQGGYIVESNTYGGSEEDLSEGMIKVRIPQEKFQSFIQLIEQGSVKVVEKNVSGEDVTEQYVDLESRLKSKRVVEERLLSFMEQAEKTEDLLKISSDLAKVQEEIEQLTGKMNYLKNQSDLATVTIHMYENRVNIPSVNQEELNTWDKTKEQFMNSINFLLAAFSGLVVFFVGNLPSLILLGILGIIVYRIVRKRMKDEPKGNS</sequence>
<feature type="chain" id="PRO_5040984070" evidence="4">
    <location>
        <begin position="22"/>
        <end position="312"/>
    </location>
</feature>
<gene>
    <name evidence="6" type="ORF">NC661_17825</name>
</gene>
<keyword evidence="3" id="KW-0812">Transmembrane</keyword>
<protein>
    <submittedName>
        <fullName evidence="6">DUF4349 domain-containing protein</fullName>
    </submittedName>
</protein>
<evidence type="ECO:0000313" key="7">
    <source>
        <dbReference type="Proteomes" id="UP001145072"/>
    </source>
</evidence>
<comment type="caution">
    <text evidence="6">The sequence shown here is derived from an EMBL/GenBank/DDBJ whole genome shotgun (WGS) entry which is preliminary data.</text>
</comment>
<evidence type="ECO:0000259" key="5">
    <source>
        <dbReference type="Pfam" id="PF14257"/>
    </source>
</evidence>
<dbReference type="PROSITE" id="PS51257">
    <property type="entry name" value="PROKAR_LIPOPROTEIN"/>
    <property type="match status" value="1"/>
</dbReference>
<dbReference type="RefSeq" id="WP_259867011.1">
    <property type="nucleotide sequence ID" value="NZ_JAMQJZ010000017.1"/>
</dbReference>
<feature type="domain" description="DUF4349" evidence="5">
    <location>
        <begin position="81"/>
        <end position="296"/>
    </location>
</feature>
<evidence type="ECO:0000313" key="6">
    <source>
        <dbReference type="EMBL" id="MDC3422211.1"/>
    </source>
</evidence>
<feature type="compositionally biased region" description="Acidic residues" evidence="2">
    <location>
        <begin position="52"/>
        <end position="65"/>
    </location>
</feature>
<keyword evidence="7" id="KW-1185">Reference proteome</keyword>
<evidence type="ECO:0000256" key="3">
    <source>
        <dbReference type="SAM" id="Phobius"/>
    </source>
</evidence>